<dbReference type="AlphaFoldDB" id="C6XEB5"/>
<sequence length="356" mass="39103">MINLPEPLTPPDCSLHEFPFMPLDVARLRDSDIAAIATGDEFRCAVLLWCASWHQVPAASLPKDDVVLANLAGFGRVVKEWMKVKEGSLRGWIHCSDGRLYHPVVAEKALNAWRSKLEQAYRTELARIKKYNQRHEDKQLEIPTLDEWLSQRQSANVLGDNIGMSQGQAVNVPEDMQEMSQGQTQPVPDMSPGKQHPIERERDIERDTERERENIKPGTAGEVLTSPAGKNSPNSQLSPGEICALLKAEHQIIDINPANPTLIALVNAGASAEEFKAAAIAAHSQGKANFGWIIARVKGQREDAANLQLHKGPMPSGNARDQGRQLAAESLLQMDQQPDLAEKDITPVGGQHAIAS</sequence>
<keyword evidence="3" id="KW-1185">Reference proteome</keyword>
<feature type="compositionally biased region" description="Basic and acidic residues" evidence="1">
    <location>
        <begin position="196"/>
        <end position="215"/>
    </location>
</feature>
<dbReference type="HOGENOM" id="CLU_057833_0_0_4"/>
<evidence type="ECO:0000313" key="3">
    <source>
        <dbReference type="Proteomes" id="UP000002743"/>
    </source>
</evidence>
<name>C6XEB5_METGS</name>
<proteinExistence type="predicted"/>
<reference evidence="3" key="1">
    <citation type="submission" date="2009-07" db="EMBL/GenBank/DDBJ databases">
        <title>Complete sequence of chromosome of Methylovorus sp. SIP3-4.</title>
        <authorList>
            <person name="Lucas S."/>
            <person name="Copeland A."/>
            <person name="Lapidus A."/>
            <person name="Glavina del Rio T."/>
            <person name="Tice H."/>
            <person name="Bruce D."/>
            <person name="Goodwin L."/>
            <person name="Pitluck S."/>
            <person name="Clum A."/>
            <person name="Larimer F."/>
            <person name="Land M."/>
            <person name="Hauser L."/>
            <person name="Kyrpides N."/>
            <person name="Mikhailova N."/>
            <person name="Kayluzhnaya M."/>
            <person name="Chistoserdova L."/>
        </authorList>
    </citation>
    <scope>NUCLEOTIDE SEQUENCE [LARGE SCALE GENOMIC DNA]</scope>
    <source>
        <strain evidence="3">SIP3-4</strain>
    </source>
</reference>
<feature type="region of interest" description="Disordered" evidence="1">
    <location>
        <begin position="176"/>
        <end position="236"/>
    </location>
</feature>
<dbReference type="EMBL" id="CP001674">
    <property type="protein sequence ID" value="ACT50890.1"/>
    <property type="molecule type" value="Genomic_DNA"/>
</dbReference>
<feature type="region of interest" description="Disordered" evidence="1">
    <location>
        <begin position="309"/>
        <end position="356"/>
    </location>
</feature>
<accession>C6XEB5</accession>
<dbReference type="InterPro" id="IPR010781">
    <property type="entry name" value="DUF1376"/>
</dbReference>
<evidence type="ECO:0000256" key="1">
    <source>
        <dbReference type="SAM" id="MobiDB-lite"/>
    </source>
</evidence>
<organism evidence="2 3">
    <name type="scientific">Methylovorus glucosotrophus (strain SIP3-4)</name>
    <dbReference type="NCBI Taxonomy" id="582744"/>
    <lineage>
        <taxon>Bacteria</taxon>
        <taxon>Pseudomonadati</taxon>
        <taxon>Pseudomonadota</taxon>
        <taxon>Betaproteobacteria</taxon>
        <taxon>Nitrosomonadales</taxon>
        <taxon>Methylophilaceae</taxon>
        <taxon>Methylovorus</taxon>
    </lineage>
</organism>
<dbReference type="Proteomes" id="UP000002743">
    <property type="component" value="Chromosome"/>
</dbReference>
<dbReference type="RefSeq" id="WP_015830305.1">
    <property type="nucleotide sequence ID" value="NC_012969.1"/>
</dbReference>
<dbReference type="Pfam" id="PF07120">
    <property type="entry name" value="DUF1376"/>
    <property type="match status" value="1"/>
</dbReference>
<dbReference type="OrthoDB" id="5526813at2"/>
<evidence type="ECO:0000313" key="2">
    <source>
        <dbReference type="EMBL" id="ACT50890.1"/>
    </source>
</evidence>
<dbReference type="eggNOG" id="COG3756">
    <property type="taxonomic scope" value="Bacteria"/>
</dbReference>
<evidence type="ECO:0008006" key="4">
    <source>
        <dbReference type="Google" id="ProtNLM"/>
    </source>
</evidence>
<reference evidence="2 3" key="2">
    <citation type="journal article" date="2011" name="J. Bacteriol.">
        <title>Genomes of three methylotrophs from a single niche uncover genetic and metabolic divergence of Methylophilaceae.</title>
        <authorList>
            <person name="Lapidus A."/>
            <person name="Clum A."/>
            <person name="Labutti K."/>
            <person name="Kaluzhnaya M.G."/>
            <person name="Lim S."/>
            <person name="Beck D.A."/>
            <person name="Glavina Del Rio T."/>
            <person name="Nolan M."/>
            <person name="Mavromatis K."/>
            <person name="Huntemann M."/>
            <person name="Lucas S."/>
            <person name="Lidstrom M.E."/>
            <person name="Ivanova N."/>
            <person name="Chistoserdova L."/>
        </authorList>
    </citation>
    <scope>NUCLEOTIDE SEQUENCE [LARGE SCALE GENOMIC DNA]</scope>
    <source>
        <strain evidence="2 3">SIP3-4</strain>
    </source>
</reference>
<gene>
    <name evidence="2" type="ordered locus">Msip34_1645</name>
</gene>
<dbReference type="KEGG" id="mei:Msip34_1645"/>
<dbReference type="STRING" id="582744.Msip34_1645"/>
<protein>
    <recommendedName>
        <fullName evidence="4">DUF1376 domain-containing protein</fullName>
    </recommendedName>
</protein>